<reference evidence="1 2" key="1">
    <citation type="submission" date="2016-10" db="EMBL/GenBank/DDBJ databases">
        <authorList>
            <person name="de Groot N.N."/>
        </authorList>
    </citation>
    <scope>NUCLEOTIDE SEQUENCE [LARGE SCALE GENOMIC DNA]</scope>
    <source>
        <strain evidence="1 2">DSM 6059</strain>
    </source>
</reference>
<dbReference type="OrthoDB" id="5758965at2"/>
<dbReference type="AlphaFoldDB" id="A0A1I1FIZ8"/>
<accession>A0A1I1FIZ8</accession>
<protein>
    <recommendedName>
        <fullName evidence="3">DUF4397 domain-containing protein</fullName>
    </recommendedName>
</protein>
<gene>
    <name evidence="1" type="ORF">SAMN02745724_00660</name>
</gene>
<keyword evidence="2" id="KW-1185">Reference proteome</keyword>
<dbReference type="PROSITE" id="PS51257">
    <property type="entry name" value="PROKAR_LIPOPROTEIN"/>
    <property type="match status" value="1"/>
</dbReference>
<proteinExistence type="predicted"/>
<organism evidence="1 2">
    <name type="scientific">Pseudoalteromonas denitrificans DSM 6059</name>
    <dbReference type="NCBI Taxonomy" id="1123010"/>
    <lineage>
        <taxon>Bacteria</taxon>
        <taxon>Pseudomonadati</taxon>
        <taxon>Pseudomonadota</taxon>
        <taxon>Gammaproteobacteria</taxon>
        <taxon>Alteromonadales</taxon>
        <taxon>Pseudoalteromonadaceae</taxon>
        <taxon>Pseudoalteromonas</taxon>
    </lineage>
</organism>
<dbReference type="STRING" id="1123010.SAMN02745724_00660"/>
<evidence type="ECO:0000313" key="2">
    <source>
        <dbReference type="Proteomes" id="UP000198862"/>
    </source>
</evidence>
<sequence length="462" mass="52423">MKLNPRYKNMSYIIITLILFGCGGSSNDSHENGYIQFYNGSYNSPNTTLVIEDVIRTGANFGEVSTRHGYQADTYEISYEHQKDDGDWKSIYQQDIKIDSGYKQLLLMTGDFKNPDFTEVTIKNIDVNDKNIFNLSFINTIRSDVNFDVYMAVDNTSFSEAKLITTTTSLMESDFINYSPNSYTFYMTKSGENEVIFSSEQTSFYEGSSYLAIIRDGLSVADNSIIIDIVSDTNHTTTLKHSDAKGQIHFYNSLNLYDNVTFTATNLNNSTAPIIADTFSSYIKLPPADYSISMKDELTGKNIIDNYLITLNHEESLAAIVYQDDNRINPSMKSITENLTPNSISHDIQIINLIDSYDDISLNQVDVYFTKTGQSIEDTKNHAKDINKYEQKSLTIDNDIYTIQVVFDDNGQLRSLVTMTEQAFTEEGHYVLILEEIDHSENHPGKFKVTIEHTLASAFKKY</sequence>
<dbReference type="RefSeq" id="WP_091979900.1">
    <property type="nucleotide sequence ID" value="NZ_FOLO01000003.1"/>
</dbReference>
<evidence type="ECO:0008006" key="3">
    <source>
        <dbReference type="Google" id="ProtNLM"/>
    </source>
</evidence>
<dbReference type="EMBL" id="FOLO01000003">
    <property type="protein sequence ID" value="SFB99387.1"/>
    <property type="molecule type" value="Genomic_DNA"/>
</dbReference>
<evidence type="ECO:0000313" key="1">
    <source>
        <dbReference type="EMBL" id="SFB99387.1"/>
    </source>
</evidence>
<name>A0A1I1FIZ8_9GAMM</name>
<dbReference type="Proteomes" id="UP000198862">
    <property type="component" value="Unassembled WGS sequence"/>
</dbReference>